<dbReference type="InterPro" id="IPR001387">
    <property type="entry name" value="Cro/C1-type_HTH"/>
</dbReference>
<accession>A0A5R9L1H2</accession>
<evidence type="ECO:0000313" key="3">
    <source>
        <dbReference type="Proteomes" id="UP000306402"/>
    </source>
</evidence>
<evidence type="ECO:0000259" key="1">
    <source>
        <dbReference type="PROSITE" id="PS50943"/>
    </source>
</evidence>
<dbReference type="Pfam" id="PF01381">
    <property type="entry name" value="HTH_3"/>
    <property type="match status" value="1"/>
</dbReference>
<dbReference type="OrthoDB" id="960632at2"/>
<dbReference type="GO" id="GO:0003677">
    <property type="term" value="F:DNA binding"/>
    <property type="evidence" value="ECO:0007669"/>
    <property type="project" value="InterPro"/>
</dbReference>
<dbReference type="Gene3D" id="1.10.260.40">
    <property type="entry name" value="lambda repressor-like DNA-binding domains"/>
    <property type="match status" value="1"/>
</dbReference>
<dbReference type="CDD" id="cd00093">
    <property type="entry name" value="HTH_XRE"/>
    <property type="match status" value="1"/>
</dbReference>
<sequence>MTDRIKAVLRTKNLNQKQAAELLKLSQSKMSKVISGEQTITPEALGTLIKEFDLYPNWIFGYEGTEDEVMYMKDLVPKSEVEKRDQLIQELRNELGDVYKQLAEERRGK</sequence>
<gene>
    <name evidence="2" type="ORF">FEN17_00710</name>
</gene>
<reference evidence="2 3" key="1">
    <citation type="submission" date="2019-05" db="EMBL/GenBank/DDBJ databases">
        <authorList>
            <person name="Qu J.-H."/>
        </authorList>
    </citation>
    <scope>NUCLEOTIDE SEQUENCE [LARGE SCALE GENOMIC DNA]</scope>
    <source>
        <strain evidence="2 3">T17</strain>
    </source>
</reference>
<protein>
    <submittedName>
        <fullName evidence="2">Helix-turn-helix transcriptional regulator</fullName>
    </submittedName>
</protein>
<dbReference type="AlphaFoldDB" id="A0A5R9L1H2"/>
<dbReference type="SMART" id="SM00530">
    <property type="entry name" value="HTH_XRE"/>
    <property type="match status" value="1"/>
</dbReference>
<comment type="caution">
    <text evidence="2">The sequence shown here is derived from an EMBL/GenBank/DDBJ whole genome shotgun (WGS) entry which is preliminary data.</text>
</comment>
<evidence type="ECO:0000313" key="2">
    <source>
        <dbReference type="EMBL" id="TLV02195.1"/>
    </source>
</evidence>
<dbReference type="RefSeq" id="WP_138363404.1">
    <property type="nucleotide sequence ID" value="NZ_VCEJ01000002.1"/>
</dbReference>
<name>A0A5R9L1H2_9BACT</name>
<dbReference type="Proteomes" id="UP000306402">
    <property type="component" value="Unassembled WGS sequence"/>
</dbReference>
<dbReference type="PROSITE" id="PS50943">
    <property type="entry name" value="HTH_CROC1"/>
    <property type="match status" value="1"/>
</dbReference>
<dbReference type="InterPro" id="IPR010982">
    <property type="entry name" value="Lambda_DNA-bd_dom_sf"/>
</dbReference>
<proteinExistence type="predicted"/>
<dbReference type="SUPFAM" id="SSF47413">
    <property type="entry name" value="lambda repressor-like DNA-binding domains"/>
    <property type="match status" value="1"/>
</dbReference>
<feature type="domain" description="HTH cro/C1-type" evidence="1">
    <location>
        <begin position="5"/>
        <end position="59"/>
    </location>
</feature>
<keyword evidence="3" id="KW-1185">Reference proteome</keyword>
<dbReference type="EMBL" id="VCEJ01000002">
    <property type="protein sequence ID" value="TLV02195.1"/>
    <property type="molecule type" value="Genomic_DNA"/>
</dbReference>
<organism evidence="2 3">
    <name type="scientific">Dyadobacter luticola</name>
    <dbReference type="NCBI Taxonomy" id="1979387"/>
    <lineage>
        <taxon>Bacteria</taxon>
        <taxon>Pseudomonadati</taxon>
        <taxon>Bacteroidota</taxon>
        <taxon>Cytophagia</taxon>
        <taxon>Cytophagales</taxon>
        <taxon>Spirosomataceae</taxon>
        <taxon>Dyadobacter</taxon>
    </lineage>
</organism>